<proteinExistence type="predicted"/>
<reference evidence="2 3" key="1">
    <citation type="journal article" date="2016" name="Front. Microbiol.">
        <title>Comprehensive Phylogenetic Analysis of Bovine Non-aureus Staphylococci Species Based on Whole-Genome Sequencing.</title>
        <authorList>
            <person name="Naushad S."/>
            <person name="Barkema H.W."/>
            <person name="Luby C."/>
            <person name="Condas L.A."/>
            <person name="Nobrega D.B."/>
            <person name="Carson D.A."/>
            <person name="De Buck J."/>
        </authorList>
    </citation>
    <scope>NUCLEOTIDE SEQUENCE [LARGE SCALE GENOMIC DNA]</scope>
    <source>
        <strain evidence="2 3">SNUC 2993</strain>
    </source>
</reference>
<evidence type="ECO:0000313" key="3">
    <source>
        <dbReference type="Proteomes" id="UP000240717"/>
    </source>
</evidence>
<accession>A0A2T4Q3X6</accession>
<dbReference type="RefSeq" id="WP_107532302.1">
    <property type="nucleotide sequence ID" value="NZ_PZEV01000001.1"/>
</dbReference>
<protein>
    <submittedName>
        <fullName evidence="2">Uncharacterized protein</fullName>
    </submittedName>
</protein>
<comment type="caution">
    <text evidence="2">The sequence shown here is derived from an EMBL/GenBank/DDBJ whole genome shotgun (WGS) entry which is preliminary data.</text>
</comment>
<sequence>MKRILKTIIAVLVLLGVIKTVQTHDVITEADEYYQQMKSGQLLENISNYDINQVKDIDLKQFSPSDFF</sequence>
<dbReference type="EMBL" id="PZEV01000001">
    <property type="protein sequence ID" value="PTI52698.1"/>
    <property type="molecule type" value="Genomic_DNA"/>
</dbReference>
<gene>
    <name evidence="2" type="ORF">BU085_00325</name>
</gene>
<dbReference type="AlphaFoldDB" id="A0A2T4Q3X6"/>
<feature type="signal peptide" evidence="1">
    <location>
        <begin position="1"/>
        <end position="23"/>
    </location>
</feature>
<evidence type="ECO:0000256" key="1">
    <source>
        <dbReference type="SAM" id="SignalP"/>
    </source>
</evidence>
<dbReference type="STRING" id="1194526.A284_01685"/>
<keyword evidence="1" id="KW-0732">Signal</keyword>
<organism evidence="2 3">
    <name type="scientific">Staphylococcus warneri</name>
    <dbReference type="NCBI Taxonomy" id="1292"/>
    <lineage>
        <taxon>Bacteria</taxon>
        <taxon>Bacillati</taxon>
        <taxon>Bacillota</taxon>
        <taxon>Bacilli</taxon>
        <taxon>Bacillales</taxon>
        <taxon>Staphylococcaceae</taxon>
        <taxon>Staphylococcus</taxon>
    </lineage>
</organism>
<name>A0A2T4Q3X6_STAWA</name>
<feature type="chain" id="PRO_5039427357" evidence="1">
    <location>
        <begin position="24"/>
        <end position="68"/>
    </location>
</feature>
<evidence type="ECO:0000313" key="2">
    <source>
        <dbReference type="EMBL" id="PTI52698.1"/>
    </source>
</evidence>
<dbReference type="Proteomes" id="UP000240717">
    <property type="component" value="Unassembled WGS sequence"/>
</dbReference>